<dbReference type="Proteomes" id="UP000271974">
    <property type="component" value="Unassembled WGS sequence"/>
</dbReference>
<organism evidence="3 4">
    <name type="scientific">Elysia chlorotica</name>
    <name type="common">Eastern emerald elysia</name>
    <name type="synonym">Sea slug</name>
    <dbReference type="NCBI Taxonomy" id="188477"/>
    <lineage>
        <taxon>Eukaryota</taxon>
        <taxon>Metazoa</taxon>
        <taxon>Spiralia</taxon>
        <taxon>Lophotrochozoa</taxon>
        <taxon>Mollusca</taxon>
        <taxon>Gastropoda</taxon>
        <taxon>Heterobranchia</taxon>
        <taxon>Euthyneura</taxon>
        <taxon>Panpulmonata</taxon>
        <taxon>Sacoglossa</taxon>
        <taxon>Placobranchoidea</taxon>
        <taxon>Plakobranchidae</taxon>
        <taxon>Elysia</taxon>
    </lineage>
</organism>
<evidence type="ECO:0000313" key="4">
    <source>
        <dbReference type="Proteomes" id="UP000271974"/>
    </source>
</evidence>
<gene>
    <name evidence="3" type="ORF">EGW08_023075</name>
</gene>
<evidence type="ECO:0000256" key="2">
    <source>
        <dbReference type="SAM" id="MobiDB-lite"/>
    </source>
</evidence>
<comment type="caution">
    <text evidence="3">The sequence shown here is derived from an EMBL/GenBank/DDBJ whole genome shotgun (WGS) entry which is preliminary data.</text>
</comment>
<sequence>MDMEDCKEEIFEKSLLQVSNLNPQLENVTKENDDMELAIEANETEMAQFKEALDLKQQEAIDDKAQVHKLSGDVQSLETLVAETKATLTECEQREGELEGKNAEITQASEALEQLKPEKELVLSKTIVLEEKLASPIASADNQTTQLAELNEKCVLSLPEHVDRLVETLSAAQEESVLQANSCKHFEQDLKISQDELEKLKEESANAVAQQVEKTEQLCKESEAKTSRIADLETLVENLKYQLEESKAVGEGQMVQHTREIETLKSKLDIFQMDLEEKEAIVDANAGEISFLRDQTKTLQMELEERKLEVKEFESTVSDLQNQLSELQEERSNLCSQSEQEVASLKSKLDLLHMDLEDKEQSLLTSNEQIGLLKSHLETASKERDNAQQALEREQILLSEMREKNNDLQKEKDESSQKVQELNESLDNLSQQIKELQQAKAETSSQFKQETEDLKSKLEMMHMDLEHKEETVQNFVSQVSNLNLQLENMAKENDEMKLTIEANETEMAQLKEALDLKQQETIDAKAQVAKLSEDVQSLQTLVEETKAALTECEQREGQLRGEFEGKNAEIAHVSEALEQLKSEKELFLSKTLVLEEKLASQTDSSDNQTTQLAELNEKCVF</sequence>
<dbReference type="Gene3D" id="1.10.287.1490">
    <property type="match status" value="1"/>
</dbReference>
<keyword evidence="1" id="KW-0175">Coiled coil</keyword>
<feature type="coiled-coil region" evidence="1">
    <location>
        <begin position="25"/>
        <end position="94"/>
    </location>
</feature>
<reference evidence="3 4" key="1">
    <citation type="submission" date="2019-01" db="EMBL/GenBank/DDBJ databases">
        <title>A draft genome assembly of the solar-powered sea slug Elysia chlorotica.</title>
        <authorList>
            <person name="Cai H."/>
            <person name="Li Q."/>
            <person name="Fang X."/>
            <person name="Li J."/>
            <person name="Curtis N.E."/>
            <person name="Altenburger A."/>
            <person name="Shibata T."/>
            <person name="Feng M."/>
            <person name="Maeda T."/>
            <person name="Schwartz J.A."/>
            <person name="Shigenobu S."/>
            <person name="Lundholm N."/>
            <person name="Nishiyama T."/>
            <person name="Yang H."/>
            <person name="Hasebe M."/>
            <person name="Li S."/>
            <person name="Pierce S.K."/>
            <person name="Wang J."/>
        </authorList>
    </citation>
    <scope>NUCLEOTIDE SEQUENCE [LARGE SCALE GENOMIC DNA]</scope>
    <source>
        <strain evidence="3">EC2010</strain>
        <tissue evidence="3">Whole organism of an adult</tissue>
    </source>
</reference>
<dbReference type="OrthoDB" id="10255522at2759"/>
<feature type="non-terminal residue" evidence="3">
    <location>
        <position position="621"/>
    </location>
</feature>
<protein>
    <submittedName>
        <fullName evidence="3">Uncharacterized protein</fullName>
    </submittedName>
</protein>
<proteinExistence type="predicted"/>
<feature type="region of interest" description="Disordered" evidence="2">
    <location>
        <begin position="401"/>
        <end position="423"/>
    </location>
</feature>
<dbReference type="STRING" id="188477.A0A433SJB9"/>
<feature type="compositionally biased region" description="Basic and acidic residues" evidence="2">
    <location>
        <begin position="401"/>
        <end position="416"/>
    </location>
</feature>
<feature type="coiled-coil region" evidence="1">
    <location>
        <begin position="183"/>
        <end position="337"/>
    </location>
</feature>
<dbReference type="AlphaFoldDB" id="A0A433SJB9"/>
<evidence type="ECO:0000256" key="1">
    <source>
        <dbReference type="SAM" id="Coils"/>
    </source>
</evidence>
<name>A0A433SJB9_ELYCH</name>
<evidence type="ECO:0000313" key="3">
    <source>
        <dbReference type="EMBL" id="RUS69160.1"/>
    </source>
</evidence>
<keyword evidence="4" id="KW-1185">Reference proteome</keyword>
<dbReference type="EMBL" id="RQTK01001802">
    <property type="protein sequence ID" value="RUS69160.1"/>
    <property type="molecule type" value="Genomic_DNA"/>
</dbReference>
<accession>A0A433SJB9</accession>